<comment type="caution">
    <text evidence="2">The sequence shown here is derived from an EMBL/GenBank/DDBJ whole genome shotgun (WGS) entry which is preliminary data.</text>
</comment>
<accession>A0AAN5CX75</accession>
<protein>
    <recommendedName>
        <fullName evidence="1">F-box domain-containing protein</fullName>
    </recommendedName>
</protein>
<keyword evidence="3" id="KW-1185">Reference proteome</keyword>
<dbReference type="PROSITE" id="PS50181">
    <property type="entry name" value="FBOX"/>
    <property type="match status" value="1"/>
</dbReference>
<dbReference type="Pfam" id="PF00646">
    <property type="entry name" value="F-box"/>
    <property type="match status" value="1"/>
</dbReference>
<evidence type="ECO:0000259" key="1">
    <source>
        <dbReference type="PROSITE" id="PS50181"/>
    </source>
</evidence>
<feature type="domain" description="F-box" evidence="1">
    <location>
        <begin position="1"/>
        <end position="48"/>
    </location>
</feature>
<name>A0AAN5CX75_9BILA</name>
<feature type="non-terminal residue" evidence="2">
    <location>
        <position position="101"/>
    </location>
</feature>
<proteinExistence type="predicted"/>
<dbReference type="EMBL" id="BTRK01000005">
    <property type="protein sequence ID" value="GMR52100.1"/>
    <property type="molecule type" value="Genomic_DNA"/>
</dbReference>
<reference evidence="3" key="1">
    <citation type="submission" date="2022-10" db="EMBL/GenBank/DDBJ databases">
        <title>Genome assembly of Pristionchus species.</title>
        <authorList>
            <person name="Yoshida K."/>
            <person name="Sommer R.J."/>
        </authorList>
    </citation>
    <scope>NUCLEOTIDE SEQUENCE [LARGE SCALE GENOMIC DNA]</scope>
    <source>
        <strain evidence="3">RS5460</strain>
    </source>
</reference>
<sequence>MDILALPDVFRRDLMKTMEIKDRLSLRLTCRAFEQLVAESHAGYFRSGAILQDDVGQNSFSFYIGQAKFNDIEATEDDVLRQFLHLRNRLFSGIELTSFSV</sequence>
<dbReference type="Proteomes" id="UP001328107">
    <property type="component" value="Unassembled WGS sequence"/>
</dbReference>
<evidence type="ECO:0000313" key="3">
    <source>
        <dbReference type="Proteomes" id="UP001328107"/>
    </source>
</evidence>
<evidence type="ECO:0000313" key="2">
    <source>
        <dbReference type="EMBL" id="GMR52100.1"/>
    </source>
</evidence>
<dbReference type="InterPro" id="IPR001810">
    <property type="entry name" value="F-box_dom"/>
</dbReference>
<organism evidence="2 3">
    <name type="scientific">Pristionchus mayeri</name>
    <dbReference type="NCBI Taxonomy" id="1317129"/>
    <lineage>
        <taxon>Eukaryota</taxon>
        <taxon>Metazoa</taxon>
        <taxon>Ecdysozoa</taxon>
        <taxon>Nematoda</taxon>
        <taxon>Chromadorea</taxon>
        <taxon>Rhabditida</taxon>
        <taxon>Rhabditina</taxon>
        <taxon>Diplogasteromorpha</taxon>
        <taxon>Diplogasteroidea</taxon>
        <taxon>Neodiplogasteridae</taxon>
        <taxon>Pristionchus</taxon>
    </lineage>
</organism>
<gene>
    <name evidence="2" type="ORF">PMAYCL1PPCAC_22295</name>
</gene>
<dbReference type="AlphaFoldDB" id="A0AAN5CX75"/>